<evidence type="ECO:0000313" key="3">
    <source>
        <dbReference type="Proteomes" id="UP001059596"/>
    </source>
</evidence>
<dbReference type="Proteomes" id="UP001059596">
    <property type="component" value="Unassembled WGS sequence"/>
</dbReference>
<dbReference type="EMBL" id="JAMKOV010000010">
    <property type="protein sequence ID" value="KAI8037716.1"/>
    <property type="molecule type" value="Genomic_DNA"/>
</dbReference>
<gene>
    <name evidence="2" type="ORF">M5D96_009216</name>
</gene>
<feature type="non-terminal residue" evidence="2">
    <location>
        <position position="1"/>
    </location>
</feature>
<keyword evidence="3" id="KW-1185">Reference proteome</keyword>
<proteinExistence type="predicted"/>
<feature type="chain" id="PRO_5040316040" evidence="1">
    <location>
        <begin position="17"/>
        <end position="118"/>
    </location>
</feature>
<sequence length="118" mass="13302">MKPKVLIASLLPLLSAIASMGSHRTHRHGRLSNQITAPPRYGKCEAYKDISSWTAEQLKLYAQLRNFQTDLGTLLSSLNGTTPLRKCCFFEETTLKLIIKNVNAIDQEIGIQEKHLEH</sequence>
<evidence type="ECO:0000256" key="1">
    <source>
        <dbReference type="SAM" id="SignalP"/>
    </source>
</evidence>
<dbReference type="AlphaFoldDB" id="A0A9Q0BMX0"/>
<reference evidence="2" key="1">
    <citation type="journal article" date="2023" name="Genome Biol. Evol.">
        <title>Long-read-based Genome Assembly of Drosophila gunungcola Reveals Fewer Chemosensory Genes in Flower-breeding Species.</title>
        <authorList>
            <person name="Negi A."/>
            <person name="Liao B.Y."/>
            <person name="Yeh S.D."/>
        </authorList>
    </citation>
    <scope>NUCLEOTIDE SEQUENCE</scope>
    <source>
        <strain evidence="2">Sukarami</strain>
    </source>
</reference>
<accession>A0A9Q0BMX0</accession>
<evidence type="ECO:0000313" key="2">
    <source>
        <dbReference type="EMBL" id="KAI8037716.1"/>
    </source>
</evidence>
<keyword evidence="1" id="KW-0732">Signal</keyword>
<protein>
    <submittedName>
        <fullName evidence="2">Uncharacterized protein</fullName>
    </submittedName>
</protein>
<comment type="caution">
    <text evidence="2">The sequence shown here is derived from an EMBL/GenBank/DDBJ whole genome shotgun (WGS) entry which is preliminary data.</text>
</comment>
<name>A0A9Q0BMX0_9MUSC</name>
<feature type="signal peptide" evidence="1">
    <location>
        <begin position="1"/>
        <end position="16"/>
    </location>
</feature>
<organism evidence="2 3">
    <name type="scientific">Drosophila gunungcola</name>
    <name type="common">fruit fly</name>
    <dbReference type="NCBI Taxonomy" id="103775"/>
    <lineage>
        <taxon>Eukaryota</taxon>
        <taxon>Metazoa</taxon>
        <taxon>Ecdysozoa</taxon>
        <taxon>Arthropoda</taxon>
        <taxon>Hexapoda</taxon>
        <taxon>Insecta</taxon>
        <taxon>Pterygota</taxon>
        <taxon>Neoptera</taxon>
        <taxon>Endopterygota</taxon>
        <taxon>Diptera</taxon>
        <taxon>Brachycera</taxon>
        <taxon>Muscomorpha</taxon>
        <taxon>Ephydroidea</taxon>
        <taxon>Drosophilidae</taxon>
        <taxon>Drosophila</taxon>
        <taxon>Sophophora</taxon>
    </lineage>
</organism>